<feature type="compositionally biased region" description="Basic and acidic residues" evidence="1">
    <location>
        <begin position="502"/>
        <end position="515"/>
    </location>
</feature>
<dbReference type="InterPro" id="IPR010844">
    <property type="entry name" value="Occludin_ELL"/>
</dbReference>
<feature type="domain" description="OCEL" evidence="2">
    <location>
        <begin position="915"/>
        <end position="1005"/>
    </location>
</feature>
<organism evidence="3 4">
    <name type="scientific">Lupinus angustifolius</name>
    <name type="common">Narrow-leaved blue lupine</name>
    <dbReference type="NCBI Taxonomy" id="3871"/>
    <lineage>
        <taxon>Eukaryota</taxon>
        <taxon>Viridiplantae</taxon>
        <taxon>Streptophyta</taxon>
        <taxon>Embryophyta</taxon>
        <taxon>Tracheophyta</taxon>
        <taxon>Spermatophyta</taxon>
        <taxon>Magnoliopsida</taxon>
        <taxon>eudicotyledons</taxon>
        <taxon>Gunneridae</taxon>
        <taxon>Pentapetalae</taxon>
        <taxon>rosids</taxon>
        <taxon>fabids</taxon>
        <taxon>Fabales</taxon>
        <taxon>Fabaceae</taxon>
        <taxon>Papilionoideae</taxon>
        <taxon>50 kb inversion clade</taxon>
        <taxon>genistoids sensu lato</taxon>
        <taxon>core genistoids</taxon>
        <taxon>Genisteae</taxon>
        <taxon>Lupinus</taxon>
    </lineage>
</organism>
<dbReference type="Gramene" id="OIW03786">
    <property type="protein sequence ID" value="OIW03786"/>
    <property type="gene ID" value="TanjilG_30062"/>
</dbReference>
<feature type="compositionally biased region" description="Low complexity" evidence="1">
    <location>
        <begin position="469"/>
        <end position="478"/>
    </location>
</feature>
<dbReference type="PANTHER" id="PTHR38372:SF2">
    <property type="entry name" value="DENTIN SIALOPHOSPHOPROTEIN-LIKE PROTEIN"/>
    <property type="match status" value="1"/>
</dbReference>
<dbReference type="AlphaFoldDB" id="A0A4P1R6P5"/>
<protein>
    <recommendedName>
        <fullName evidence="2">OCEL domain-containing protein</fullName>
    </recommendedName>
</protein>
<feature type="compositionally biased region" description="Gly residues" evidence="1">
    <location>
        <begin position="459"/>
        <end position="468"/>
    </location>
</feature>
<dbReference type="PANTHER" id="PTHR38372">
    <property type="entry name" value="DENTIN SIALOPHOSPHOPROTEIN-LIKE PROTEIN"/>
    <property type="match status" value="1"/>
</dbReference>
<evidence type="ECO:0000313" key="3">
    <source>
        <dbReference type="EMBL" id="OIW03786.1"/>
    </source>
</evidence>
<dbReference type="PROSITE" id="PS51980">
    <property type="entry name" value="OCEL"/>
    <property type="match status" value="1"/>
</dbReference>
<feature type="compositionally biased region" description="Polar residues" evidence="1">
    <location>
        <begin position="225"/>
        <end position="251"/>
    </location>
</feature>
<keyword evidence="4" id="KW-1185">Reference proteome</keyword>
<evidence type="ECO:0000313" key="4">
    <source>
        <dbReference type="Proteomes" id="UP000188354"/>
    </source>
</evidence>
<feature type="region of interest" description="Disordered" evidence="1">
    <location>
        <begin position="379"/>
        <end position="416"/>
    </location>
</feature>
<dbReference type="STRING" id="3871.A0A4P1R6P5"/>
<evidence type="ECO:0000256" key="1">
    <source>
        <dbReference type="SAM" id="MobiDB-lite"/>
    </source>
</evidence>
<feature type="compositionally biased region" description="Polar residues" evidence="1">
    <location>
        <begin position="708"/>
        <end position="718"/>
    </location>
</feature>
<feature type="region of interest" description="Disordered" evidence="1">
    <location>
        <begin position="708"/>
        <end position="749"/>
    </location>
</feature>
<proteinExistence type="predicted"/>
<reference evidence="3 4" key="1">
    <citation type="journal article" date="2017" name="Plant Biotechnol. J.">
        <title>A comprehensive draft genome sequence for lupin (Lupinus angustifolius), an emerging health food: insights into plant-microbe interactions and legume evolution.</title>
        <authorList>
            <person name="Hane J.K."/>
            <person name="Ming Y."/>
            <person name="Kamphuis L.G."/>
            <person name="Nelson M.N."/>
            <person name="Garg G."/>
            <person name="Atkins C.A."/>
            <person name="Bayer P.E."/>
            <person name="Bravo A."/>
            <person name="Bringans S."/>
            <person name="Cannon S."/>
            <person name="Edwards D."/>
            <person name="Foley R."/>
            <person name="Gao L.L."/>
            <person name="Harrison M.J."/>
            <person name="Huang W."/>
            <person name="Hurgobin B."/>
            <person name="Li S."/>
            <person name="Liu C.W."/>
            <person name="McGrath A."/>
            <person name="Morahan G."/>
            <person name="Murray J."/>
            <person name="Weller J."/>
            <person name="Jian J."/>
            <person name="Singh K.B."/>
        </authorList>
    </citation>
    <scope>NUCLEOTIDE SEQUENCE [LARGE SCALE GENOMIC DNA]</scope>
    <source>
        <strain evidence="4">cv. Tanjil</strain>
        <tissue evidence="3">Whole plant</tissue>
    </source>
</reference>
<name>A0A4P1R6P5_LUPAN</name>
<dbReference type="Pfam" id="PF07303">
    <property type="entry name" value="Occludin_ELL"/>
    <property type="match status" value="1"/>
</dbReference>
<gene>
    <name evidence="3" type="ORF">TanjilG_30062</name>
</gene>
<dbReference type="Proteomes" id="UP000188354">
    <property type="component" value="Chromosome LG10"/>
</dbReference>
<feature type="compositionally biased region" description="Basic and acidic residues" evidence="1">
    <location>
        <begin position="151"/>
        <end position="163"/>
    </location>
</feature>
<feature type="region of interest" description="Disordered" evidence="1">
    <location>
        <begin position="455"/>
        <end position="521"/>
    </location>
</feature>
<dbReference type="EMBL" id="CM007370">
    <property type="protein sequence ID" value="OIW03786.1"/>
    <property type="molecule type" value="Genomic_DNA"/>
</dbReference>
<evidence type="ECO:0000259" key="2">
    <source>
        <dbReference type="PROSITE" id="PS51980"/>
    </source>
</evidence>
<feature type="compositionally biased region" description="Basic and acidic residues" evidence="1">
    <location>
        <begin position="196"/>
        <end position="208"/>
    </location>
</feature>
<feature type="compositionally biased region" description="Basic residues" evidence="1">
    <location>
        <begin position="721"/>
        <end position="730"/>
    </location>
</feature>
<feature type="region of interest" description="Disordered" evidence="1">
    <location>
        <begin position="151"/>
        <end position="266"/>
    </location>
</feature>
<sequence length="1005" mass="110637">MLSKTTAFTTRYPISPLTDSLVSSAGRNTLQGEATTMVSLSSSETFQLVSGGNSAFSMIIRLAPGMVEEIKRLEAQGGRTRMKFDSSPNNSGNIIDVGGKQFRFTWSQELGDLCDIYEERQSGEDGNGLLVESGSAWRKLNVCRTLDESTKNHVKMRSEEAERKHKSRQAIVLEPGNPSMKALAAAEVAPRKNYNKKKEVVPPKRSRVESLQVGGPPKSAYKPGLSSTTPTMSTGKQFSSLSSPPDQTAASPSPLGDVNISKDIGDVRPSQKICKQDTNIGSEKEFLTRANNATRNTRENKRKNIVEPIDLQSILISLLMNKPDGMTLKALENAVKGIVSSPKKKIKPIMRHIANYKSPGRYILLPEVGLESFRKPLTESGSYPGANHPQQSAHEEFHDETPAPQGSSKENNTDDVPEELEQLKSKVAELTKTLEDFSVQHGSPDILGEKKHYTLSEGQEGGSSGRGSGSDMESDSSGNGSGGRSHIRIRSCPAGRGSGSKSDNENDASAKRKECPDEDAEIMTSYDKNCDYKTKASDKSVSPLIPVNSADGRLLQYRAHDKQVRDEHDAFETEKTLSEEQEAEMALTTADILKDSSGHKHSAWNTNERDEFIQSSKAEYISQARGSPGTDVQMFEATHTSSPIGFTEGTSKNISKEAVNRADKIGSSNVGLQTGYNQTFLGRSATDLTQIGQRSSDLTFFGKSSSISMETSNKQGESSGHIRKHPQKGFRAREGSSMLNDKSDKVSQNEDICVTSENVSGKAIDDNNGSKQSLLMDSHCVNHAETVSFFDNLESENKKIADVIFKESTRSHSSTMHSHPQHRKTNNVEIGSQNFLAETSGGPISNEFGVTQAIDFKGRSVNNNATGNAFMPNSSEEEAGLASREGLEFADKNNRDQDWREYFLDENSSYLKYEKAEAQLKGTITSFSQYEEYVQEFREKYASYMFLNKACRSYNDVFQALCDAAEAAKDDVDKYYNIREKIMESYQTYGTSIKQRIAEFVEAQN</sequence>
<accession>A0A4P1R6P5</accession>